<dbReference type="Pfam" id="PF13668">
    <property type="entry name" value="Ferritin_2"/>
    <property type="match status" value="1"/>
</dbReference>
<organism evidence="2 3">
    <name type="scientific">Sphingomonas immobilis</name>
    <dbReference type="NCBI Taxonomy" id="3063997"/>
    <lineage>
        <taxon>Bacteria</taxon>
        <taxon>Pseudomonadati</taxon>
        <taxon>Pseudomonadota</taxon>
        <taxon>Alphaproteobacteria</taxon>
        <taxon>Sphingomonadales</taxon>
        <taxon>Sphingomonadaceae</taxon>
        <taxon>Sphingomonas</taxon>
    </lineage>
</organism>
<dbReference type="RefSeq" id="WP_304560071.1">
    <property type="nucleotide sequence ID" value="NZ_JAUQSZ010000002.1"/>
</dbReference>
<dbReference type="EMBL" id="JAUQSZ010000002">
    <property type="protein sequence ID" value="MDO7841630.1"/>
    <property type="molecule type" value="Genomic_DNA"/>
</dbReference>
<feature type="compositionally biased region" description="Polar residues" evidence="1">
    <location>
        <begin position="289"/>
        <end position="303"/>
    </location>
</feature>
<accession>A0ABT8ZVM3</accession>
<evidence type="ECO:0000313" key="3">
    <source>
        <dbReference type="Proteomes" id="UP001176468"/>
    </source>
</evidence>
<evidence type="ECO:0000313" key="2">
    <source>
        <dbReference type="EMBL" id="MDO7841630.1"/>
    </source>
</evidence>
<dbReference type="Proteomes" id="UP001176468">
    <property type="component" value="Unassembled WGS sequence"/>
</dbReference>
<protein>
    <submittedName>
        <fullName evidence="2">Ferritin-like domain-containing protein</fullName>
    </submittedName>
</protein>
<feature type="region of interest" description="Disordered" evidence="1">
    <location>
        <begin position="284"/>
        <end position="303"/>
    </location>
</feature>
<evidence type="ECO:0000256" key="1">
    <source>
        <dbReference type="SAM" id="MobiDB-lite"/>
    </source>
</evidence>
<feature type="compositionally biased region" description="Low complexity" evidence="1">
    <location>
        <begin position="49"/>
        <end position="68"/>
    </location>
</feature>
<dbReference type="PANTHER" id="PTHR31694">
    <property type="entry name" value="DESICCATION-LIKE PROTEIN"/>
    <property type="match status" value="1"/>
</dbReference>
<sequence length="355" mass="35684">MIDQDTLAQAIEADDRRRAARRDFLRTASQLTIAAGGTSLLAACGGSGTATPTPTSSSATPTPSPSSTDAIRDTAALNFALQLAYLQAQFFTYATTGSGVGALPASTSLPGGGAALLTGPGGAAPGTVTGGRAVTFTDPLVGEYAREIAADDLAHLKFLRSAIGSQATAMPAIDIDGSATRSTGAFTQAARLANYDFNAGASVLFGFDPYAGDLNFLLAAFFLKDVAVTAYKGAATVITAALYLDSAGGLLSTQAYHAGLIRTTLYVKGQGALTQQFSDARDGLDGSTDIDQGTGSAGGTANISPTDAQGRVYTRTSGQVLNIAYLNAAAVTSGGFFPAGVNGSIKTSANSSVAT</sequence>
<proteinExistence type="predicted"/>
<dbReference type="PANTHER" id="PTHR31694:SF26">
    <property type="entry name" value="OS05G0151100 PROTEIN"/>
    <property type="match status" value="1"/>
</dbReference>
<keyword evidence="3" id="KW-1185">Reference proteome</keyword>
<comment type="caution">
    <text evidence="2">The sequence shown here is derived from an EMBL/GenBank/DDBJ whole genome shotgun (WGS) entry which is preliminary data.</text>
</comment>
<reference evidence="2" key="1">
    <citation type="submission" date="2023-07" db="EMBL/GenBank/DDBJ databases">
        <authorList>
            <person name="Kim M.K."/>
        </authorList>
    </citation>
    <scope>NUCLEOTIDE SEQUENCE</scope>
    <source>
        <strain evidence="2">CA1-15</strain>
    </source>
</reference>
<dbReference type="InterPro" id="IPR052965">
    <property type="entry name" value="Pigment-catalase-like"/>
</dbReference>
<name>A0ABT8ZVM3_9SPHN</name>
<gene>
    <name evidence="2" type="ORF">Q5H94_04780</name>
</gene>
<feature type="region of interest" description="Disordered" evidence="1">
    <location>
        <begin position="45"/>
        <end position="70"/>
    </location>
</feature>